<accession>A0A917I7A8</accession>
<evidence type="ECO:0000256" key="1">
    <source>
        <dbReference type="ARBA" id="ARBA00010643"/>
    </source>
</evidence>
<reference evidence="11" key="1">
    <citation type="journal article" date="2014" name="Int. J. Syst. Evol. Microbiol.">
        <title>Complete genome sequence of Corynebacterium casei LMG S-19264T (=DSM 44701T), isolated from a smear-ripened cheese.</title>
        <authorList>
            <consortium name="US DOE Joint Genome Institute (JGI-PGF)"/>
            <person name="Walter F."/>
            <person name="Albersmeier A."/>
            <person name="Kalinowski J."/>
            <person name="Ruckert C."/>
        </authorList>
    </citation>
    <scope>NUCLEOTIDE SEQUENCE</scope>
    <source>
        <strain evidence="11">CGMCC 1.12214</strain>
    </source>
</reference>
<evidence type="ECO:0000256" key="4">
    <source>
        <dbReference type="ARBA" id="ARBA00022967"/>
    </source>
</evidence>
<name>A0A917I7A8_9HYPH</name>
<dbReference type="SUPFAM" id="SSF52833">
    <property type="entry name" value="Thioredoxin-like"/>
    <property type="match status" value="1"/>
</dbReference>
<evidence type="ECO:0000256" key="10">
    <source>
        <dbReference type="SAM" id="MobiDB-lite"/>
    </source>
</evidence>
<dbReference type="GO" id="GO:0031090">
    <property type="term" value="C:organelle membrane"/>
    <property type="evidence" value="ECO:0007669"/>
    <property type="project" value="UniProtKB-ARBA"/>
</dbReference>
<dbReference type="PANTHER" id="PTHR10371">
    <property type="entry name" value="NADH DEHYDROGENASE UBIQUINONE FLAVOPROTEIN 2, MITOCHONDRIAL"/>
    <property type="match status" value="1"/>
</dbReference>
<dbReference type="GO" id="GO:1902494">
    <property type="term" value="C:catalytic complex"/>
    <property type="evidence" value="ECO:0007669"/>
    <property type="project" value="UniProtKB-ARBA"/>
</dbReference>
<dbReference type="GO" id="GO:0098662">
    <property type="term" value="P:inorganic cation transmembrane transport"/>
    <property type="evidence" value="ECO:0007669"/>
    <property type="project" value="UniProtKB-ARBA"/>
</dbReference>
<dbReference type="GO" id="GO:0022890">
    <property type="term" value="F:inorganic cation transmembrane transporter activity"/>
    <property type="evidence" value="ECO:0007669"/>
    <property type="project" value="UniProtKB-ARBA"/>
</dbReference>
<keyword evidence="2" id="KW-0001">2Fe-2S</keyword>
<dbReference type="GO" id="GO:0031967">
    <property type="term" value="C:organelle envelope"/>
    <property type="evidence" value="ECO:0007669"/>
    <property type="project" value="UniProtKB-ARBA"/>
</dbReference>
<feature type="compositionally biased region" description="Basic and acidic residues" evidence="10">
    <location>
        <begin position="320"/>
        <end position="332"/>
    </location>
</feature>
<dbReference type="FunFam" id="3.40.30.10:FF:000022">
    <property type="entry name" value="NADH dehydrogenase flavoprotein 2, mitochondrial"/>
    <property type="match status" value="1"/>
</dbReference>
<dbReference type="Pfam" id="PF01257">
    <property type="entry name" value="2Fe-2S_thioredx"/>
    <property type="match status" value="1"/>
</dbReference>
<dbReference type="AlphaFoldDB" id="A0A917I7A8"/>
<dbReference type="EMBL" id="BMES01000002">
    <property type="protein sequence ID" value="GGH20623.1"/>
    <property type="molecule type" value="Genomic_DNA"/>
</dbReference>
<gene>
    <name evidence="11" type="ORF">GCM10007036_24310</name>
</gene>
<evidence type="ECO:0000313" key="12">
    <source>
        <dbReference type="Proteomes" id="UP000603912"/>
    </source>
</evidence>
<evidence type="ECO:0000256" key="7">
    <source>
        <dbReference type="ARBA" id="ARBA00023027"/>
    </source>
</evidence>
<proteinExistence type="inferred from homology"/>
<dbReference type="GO" id="GO:0046872">
    <property type="term" value="F:metal ion binding"/>
    <property type="evidence" value="ECO:0007669"/>
    <property type="project" value="UniProtKB-KW"/>
</dbReference>
<dbReference type="GO" id="GO:0098796">
    <property type="term" value="C:membrane protein complex"/>
    <property type="evidence" value="ECO:0007669"/>
    <property type="project" value="UniProtKB-ARBA"/>
</dbReference>
<feature type="region of interest" description="Disordered" evidence="10">
    <location>
        <begin position="229"/>
        <end position="332"/>
    </location>
</feature>
<keyword evidence="12" id="KW-1185">Reference proteome</keyword>
<feature type="compositionally biased region" description="Low complexity" evidence="10">
    <location>
        <begin position="236"/>
        <end position="246"/>
    </location>
</feature>
<evidence type="ECO:0008006" key="13">
    <source>
        <dbReference type="Google" id="ProtNLM"/>
    </source>
</evidence>
<dbReference type="GO" id="GO:0003954">
    <property type="term" value="F:NADH dehydrogenase activity"/>
    <property type="evidence" value="ECO:0007669"/>
    <property type="project" value="TreeGrafter"/>
</dbReference>
<reference evidence="11" key="2">
    <citation type="submission" date="2020-09" db="EMBL/GenBank/DDBJ databases">
        <authorList>
            <person name="Sun Q."/>
            <person name="Zhou Y."/>
        </authorList>
    </citation>
    <scope>NUCLEOTIDE SEQUENCE</scope>
    <source>
        <strain evidence="11">CGMCC 1.12214</strain>
    </source>
</reference>
<dbReference type="GO" id="GO:0022804">
    <property type="term" value="F:active transmembrane transporter activity"/>
    <property type="evidence" value="ECO:0007669"/>
    <property type="project" value="UniProtKB-ARBA"/>
</dbReference>
<evidence type="ECO:0000256" key="9">
    <source>
        <dbReference type="ARBA" id="ARBA00047712"/>
    </source>
</evidence>
<comment type="catalytic activity">
    <reaction evidence="9">
        <text>a quinone + NADH + 5 H(+)(in) = a quinol + NAD(+) + 4 H(+)(out)</text>
        <dbReference type="Rhea" id="RHEA:57888"/>
        <dbReference type="ChEBI" id="CHEBI:15378"/>
        <dbReference type="ChEBI" id="CHEBI:24646"/>
        <dbReference type="ChEBI" id="CHEBI:57540"/>
        <dbReference type="ChEBI" id="CHEBI:57945"/>
        <dbReference type="ChEBI" id="CHEBI:132124"/>
    </reaction>
</comment>
<keyword evidence="4" id="KW-1278">Translocase</keyword>
<feature type="region of interest" description="Disordered" evidence="10">
    <location>
        <begin position="172"/>
        <end position="199"/>
    </location>
</feature>
<dbReference type="InterPro" id="IPR042128">
    <property type="entry name" value="NuoE_dom"/>
</dbReference>
<dbReference type="Gene3D" id="1.10.10.1590">
    <property type="entry name" value="NADH-quinone oxidoreductase subunit E"/>
    <property type="match status" value="1"/>
</dbReference>
<protein>
    <recommendedName>
        <fullName evidence="13">NADH dehydrogenase subunit E</fullName>
    </recommendedName>
</protein>
<feature type="compositionally biased region" description="Basic and acidic residues" evidence="10">
    <location>
        <begin position="266"/>
        <end position="287"/>
    </location>
</feature>
<dbReference type="NCBIfam" id="NF005724">
    <property type="entry name" value="PRK07539.1-4"/>
    <property type="match status" value="1"/>
</dbReference>
<dbReference type="Gene3D" id="3.40.30.10">
    <property type="entry name" value="Glutaredoxin"/>
    <property type="match status" value="1"/>
</dbReference>
<dbReference type="FunFam" id="1.10.10.1590:FF:000001">
    <property type="entry name" value="NADH-quinone oxidoreductase subunit E"/>
    <property type="match status" value="1"/>
</dbReference>
<dbReference type="InterPro" id="IPR041921">
    <property type="entry name" value="NuoE_N"/>
</dbReference>
<keyword evidence="3" id="KW-0479">Metal-binding</keyword>
<evidence type="ECO:0000256" key="6">
    <source>
        <dbReference type="ARBA" id="ARBA00023014"/>
    </source>
</evidence>
<evidence type="ECO:0000256" key="3">
    <source>
        <dbReference type="ARBA" id="ARBA00022723"/>
    </source>
</evidence>
<organism evidence="11 12">
    <name type="scientific">Alsobacter metallidurans</name>
    <dbReference type="NCBI Taxonomy" id="340221"/>
    <lineage>
        <taxon>Bacteria</taxon>
        <taxon>Pseudomonadati</taxon>
        <taxon>Pseudomonadota</taxon>
        <taxon>Alphaproteobacteria</taxon>
        <taxon>Hyphomicrobiales</taxon>
        <taxon>Alsobacteraceae</taxon>
        <taxon>Alsobacter</taxon>
    </lineage>
</organism>
<dbReference type="InterPro" id="IPR002023">
    <property type="entry name" value="NuoE-like"/>
</dbReference>
<evidence type="ECO:0000313" key="11">
    <source>
        <dbReference type="EMBL" id="GGH20623.1"/>
    </source>
</evidence>
<sequence length="332" mass="35827">MSVRRLAAEQPESFAFTPENLAWAQGVIAKYPEGRQASAVIPLLWRAQEQHDYWISKAAIEYVGQMLGMPYIRVLEVATFYTMFNLEPVGKHFIQLCGTTPCRLRGAEDIIKVCHDRIGDQRHVTPDGQFSWLEVECLGACCNAPMVQINNDYYEDLTPESFNKLLDDLAAGRPVKKGPQNSRHTSEPEGGVTTLTDPALYDGSAVGAWRKRFEEEEAKAKAAAAEKDAAEKKAASDQAIAAEAAANPKPGKPSDDTAGRNVTDTPAHRVAEGKDAVSPADKAKAGDATKSTSDEPTSTRPKAPTLDKASSYTANPNQGDAKKPAGDEPAKG</sequence>
<dbReference type="CDD" id="cd03064">
    <property type="entry name" value="TRX_Fd_NuoE"/>
    <property type="match status" value="1"/>
</dbReference>
<dbReference type="InterPro" id="IPR036249">
    <property type="entry name" value="Thioredoxin-like_sf"/>
</dbReference>
<evidence type="ECO:0000256" key="5">
    <source>
        <dbReference type="ARBA" id="ARBA00023004"/>
    </source>
</evidence>
<keyword evidence="5" id="KW-0408">Iron</keyword>
<feature type="compositionally biased region" description="Polar residues" evidence="10">
    <location>
        <begin position="308"/>
        <end position="318"/>
    </location>
</feature>
<dbReference type="GO" id="GO:0051537">
    <property type="term" value="F:2 iron, 2 sulfur cluster binding"/>
    <property type="evidence" value="ECO:0007669"/>
    <property type="project" value="UniProtKB-KW"/>
</dbReference>
<keyword evidence="6" id="KW-0411">Iron-sulfur</keyword>
<dbReference type="PANTHER" id="PTHR10371:SF3">
    <property type="entry name" value="NADH DEHYDROGENASE [UBIQUINONE] FLAVOPROTEIN 2, MITOCHONDRIAL"/>
    <property type="match status" value="1"/>
</dbReference>
<comment type="cofactor">
    <cofactor evidence="8">
        <name>[2Fe-2S] cluster</name>
        <dbReference type="ChEBI" id="CHEBI:190135"/>
    </cofactor>
</comment>
<dbReference type="Proteomes" id="UP000603912">
    <property type="component" value="Unassembled WGS sequence"/>
</dbReference>
<feature type="compositionally biased region" description="Polar residues" evidence="10">
    <location>
        <begin position="289"/>
        <end position="300"/>
    </location>
</feature>
<dbReference type="GO" id="GO:0008324">
    <property type="term" value="F:monoatomic cation transmembrane transporter activity"/>
    <property type="evidence" value="ECO:0007669"/>
    <property type="project" value="UniProtKB-ARBA"/>
</dbReference>
<keyword evidence="7" id="KW-0520">NAD</keyword>
<comment type="caution">
    <text evidence="11">The sequence shown here is derived from an EMBL/GenBank/DDBJ whole genome shotgun (WGS) entry which is preliminary data.</text>
</comment>
<evidence type="ECO:0000256" key="2">
    <source>
        <dbReference type="ARBA" id="ARBA00022714"/>
    </source>
</evidence>
<dbReference type="NCBIfam" id="TIGR01958">
    <property type="entry name" value="nuoE_fam"/>
    <property type="match status" value="1"/>
</dbReference>
<evidence type="ECO:0000256" key="8">
    <source>
        <dbReference type="ARBA" id="ARBA00034078"/>
    </source>
</evidence>
<dbReference type="PROSITE" id="PS01099">
    <property type="entry name" value="COMPLEX1_24K"/>
    <property type="match status" value="1"/>
</dbReference>
<comment type="similarity">
    <text evidence="1">Belongs to the complex I 24 kDa subunit family.</text>
</comment>